<dbReference type="GO" id="GO:0015190">
    <property type="term" value="F:L-leucine transmembrane transporter activity"/>
    <property type="evidence" value="ECO:0007669"/>
    <property type="project" value="TreeGrafter"/>
</dbReference>
<evidence type="ECO:0000256" key="5">
    <source>
        <dbReference type="ARBA" id="ARBA00022692"/>
    </source>
</evidence>
<accession>A0A1I0P4J7</accession>
<evidence type="ECO:0000313" key="11">
    <source>
        <dbReference type="EMBL" id="SEW09115.1"/>
    </source>
</evidence>
<keyword evidence="2" id="KW-0813">Transport</keyword>
<feature type="transmembrane region" description="Helical" evidence="10">
    <location>
        <begin position="307"/>
        <end position="324"/>
    </location>
</feature>
<proteinExistence type="inferred from homology"/>
<evidence type="ECO:0000256" key="6">
    <source>
        <dbReference type="ARBA" id="ARBA00022970"/>
    </source>
</evidence>
<name>A0A1I0P4J7_9EURY</name>
<evidence type="ECO:0000256" key="3">
    <source>
        <dbReference type="ARBA" id="ARBA00022475"/>
    </source>
</evidence>
<keyword evidence="7 10" id="KW-1133">Transmembrane helix</keyword>
<keyword evidence="12" id="KW-1185">Reference proteome</keyword>
<feature type="transmembrane region" description="Helical" evidence="10">
    <location>
        <begin position="262"/>
        <end position="287"/>
    </location>
</feature>
<dbReference type="Proteomes" id="UP000198518">
    <property type="component" value="Unassembled WGS sequence"/>
</dbReference>
<feature type="transmembrane region" description="Helical" evidence="10">
    <location>
        <begin position="99"/>
        <end position="122"/>
    </location>
</feature>
<evidence type="ECO:0000256" key="10">
    <source>
        <dbReference type="SAM" id="Phobius"/>
    </source>
</evidence>
<dbReference type="STRING" id="355548.SAMN04487945_1385"/>
<evidence type="ECO:0000256" key="4">
    <source>
        <dbReference type="ARBA" id="ARBA00022519"/>
    </source>
</evidence>
<dbReference type="GO" id="GO:0005886">
    <property type="term" value="C:plasma membrane"/>
    <property type="evidence" value="ECO:0007669"/>
    <property type="project" value="UniProtKB-SubCell"/>
</dbReference>
<dbReference type="GO" id="GO:0015192">
    <property type="term" value="F:L-phenylalanine transmembrane transporter activity"/>
    <property type="evidence" value="ECO:0007669"/>
    <property type="project" value="TreeGrafter"/>
</dbReference>
<dbReference type="GO" id="GO:0005304">
    <property type="term" value="F:L-valine transmembrane transporter activity"/>
    <property type="evidence" value="ECO:0007669"/>
    <property type="project" value="TreeGrafter"/>
</dbReference>
<dbReference type="PANTHER" id="PTHR11795">
    <property type="entry name" value="BRANCHED-CHAIN AMINO ACID TRANSPORT SYSTEM PERMEASE PROTEIN LIVH"/>
    <property type="match status" value="1"/>
</dbReference>
<evidence type="ECO:0000256" key="2">
    <source>
        <dbReference type="ARBA" id="ARBA00022448"/>
    </source>
</evidence>
<comment type="similarity">
    <text evidence="9">Belongs to the binding-protein-dependent transport system permease family. LivHM subfamily.</text>
</comment>
<organism evidence="11 12">
    <name type="scientific">Halobacterium jilantaiense</name>
    <dbReference type="NCBI Taxonomy" id="355548"/>
    <lineage>
        <taxon>Archaea</taxon>
        <taxon>Methanobacteriati</taxon>
        <taxon>Methanobacteriota</taxon>
        <taxon>Stenosarchaea group</taxon>
        <taxon>Halobacteria</taxon>
        <taxon>Halobacteriales</taxon>
        <taxon>Halobacteriaceae</taxon>
        <taxon>Halobacterium</taxon>
    </lineage>
</organism>
<protein>
    <submittedName>
        <fullName evidence="11">Branched-chain amino acid transport system permease protein</fullName>
    </submittedName>
</protein>
<dbReference type="Pfam" id="PF02653">
    <property type="entry name" value="BPD_transp_2"/>
    <property type="match status" value="1"/>
</dbReference>
<feature type="transmembrane region" description="Helical" evidence="10">
    <location>
        <begin position="182"/>
        <end position="199"/>
    </location>
</feature>
<feature type="transmembrane region" description="Helical" evidence="10">
    <location>
        <begin position="129"/>
        <end position="151"/>
    </location>
</feature>
<evidence type="ECO:0000256" key="9">
    <source>
        <dbReference type="ARBA" id="ARBA00037998"/>
    </source>
</evidence>
<dbReference type="EMBL" id="FOJA01000001">
    <property type="protein sequence ID" value="SEW09115.1"/>
    <property type="molecule type" value="Genomic_DNA"/>
</dbReference>
<evidence type="ECO:0000256" key="1">
    <source>
        <dbReference type="ARBA" id="ARBA00004651"/>
    </source>
</evidence>
<feature type="transmembrane region" description="Helical" evidence="10">
    <location>
        <begin position="32"/>
        <end position="60"/>
    </location>
</feature>
<gene>
    <name evidence="11" type="ORF">SAMN04487945_1385</name>
</gene>
<dbReference type="PANTHER" id="PTHR11795:SF371">
    <property type="entry name" value="HIGH-AFFINITY BRANCHED-CHAIN AMINO ACID TRANSPORT SYSTEM PERMEASE PROTEIN LIVH"/>
    <property type="match status" value="1"/>
</dbReference>
<dbReference type="GO" id="GO:0042941">
    <property type="term" value="P:D-alanine transmembrane transport"/>
    <property type="evidence" value="ECO:0007669"/>
    <property type="project" value="TreeGrafter"/>
</dbReference>
<evidence type="ECO:0000256" key="8">
    <source>
        <dbReference type="ARBA" id="ARBA00023136"/>
    </source>
</evidence>
<keyword evidence="4" id="KW-0997">Cell inner membrane</keyword>
<evidence type="ECO:0000256" key="7">
    <source>
        <dbReference type="ARBA" id="ARBA00022989"/>
    </source>
</evidence>
<dbReference type="CDD" id="cd06582">
    <property type="entry name" value="TM_PBP1_LivH_like"/>
    <property type="match status" value="1"/>
</dbReference>
<reference evidence="11 12" key="1">
    <citation type="submission" date="2016-10" db="EMBL/GenBank/DDBJ databases">
        <authorList>
            <person name="de Groot N.N."/>
        </authorList>
    </citation>
    <scope>NUCLEOTIDE SEQUENCE [LARGE SCALE GENOMIC DNA]</scope>
    <source>
        <strain evidence="11 12">CGMCC 1.5337</strain>
    </source>
</reference>
<dbReference type="InterPro" id="IPR001851">
    <property type="entry name" value="ABC_transp_permease"/>
</dbReference>
<keyword evidence="6" id="KW-0029">Amino-acid transport</keyword>
<dbReference type="GO" id="GO:0015188">
    <property type="term" value="F:L-isoleucine transmembrane transporter activity"/>
    <property type="evidence" value="ECO:0007669"/>
    <property type="project" value="TreeGrafter"/>
</dbReference>
<dbReference type="InterPro" id="IPR052157">
    <property type="entry name" value="BCAA_transport_permease"/>
</dbReference>
<dbReference type="GO" id="GO:1903806">
    <property type="term" value="P:L-isoleucine import across plasma membrane"/>
    <property type="evidence" value="ECO:0007669"/>
    <property type="project" value="TreeGrafter"/>
</dbReference>
<keyword evidence="3" id="KW-1003">Cell membrane</keyword>
<feature type="transmembrane region" description="Helical" evidence="10">
    <location>
        <begin position="72"/>
        <end position="93"/>
    </location>
</feature>
<keyword evidence="8 10" id="KW-0472">Membrane</keyword>
<sequence>MLASLVATWSGVVAGALAPGIAQGGLDYLPQLLNYLANGVVFSAIIVLGGIGLSLVYSIADFANFAHGDTMTVGAYAGLVTLGAIGTAGPTLFALPLGFYAALLAGIAVAAVVAVATHYLIYEPLDTDSIGLLITSIGVAFVYRALIQIQFGTGYTVYDVPTLRPIPWIEDLTGITLTEHEVAIVLVASVLVAALHVVLQYTTLGRTMRATADNEALAKVSGIRTERVITSMWVIGAGLAGAGGVFLGLYNQLSPRMGFNLLLVVFAAVILGGIGSVYGAMLGGVVIGMVNKLTPVLSDVGLPIEPAYANAIAFVIMVLVLLVRPTGIAGEGVS</sequence>
<feature type="transmembrane region" description="Helical" evidence="10">
    <location>
        <begin position="228"/>
        <end position="250"/>
    </location>
</feature>
<evidence type="ECO:0000313" key="12">
    <source>
        <dbReference type="Proteomes" id="UP000198518"/>
    </source>
</evidence>
<keyword evidence="5 10" id="KW-0812">Transmembrane</keyword>
<dbReference type="AlphaFoldDB" id="A0A1I0P4J7"/>
<dbReference type="GO" id="GO:0015808">
    <property type="term" value="P:L-alanine transport"/>
    <property type="evidence" value="ECO:0007669"/>
    <property type="project" value="TreeGrafter"/>
</dbReference>
<comment type="subcellular location">
    <subcellularLocation>
        <location evidence="1">Cell membrane</location>
        <topology evidence="1">Multi-pass membrane protein</topology>
    </subcellularLocation>
</comment>